<keyword evidence="4" id="KW-1185">Reference proteome</keyword>
<feature type="domain" description="NERD" evidence="2">
    <location>
        <begin position="56"/>
        <end position="163"/>
    </location>
</feature>
<dbReference type="Proteomes" id="UP000321234">
    <property type="component" value="Unassembled WGS sequence"/>
</dbReference>
<accession>A0A5C8ZDW9</accession>
<dbReference type="PROSITE" id="PS50965">
    <property type="entry name" value="NERD"/>
    <property type="match status" value="1"/>
</dbReference>
<sequence>MTEHAGGASMSERMAGAGAAQQVEVLERRLAAKQLALAGIQQEIHGIEQNLQRWRAGLAGERQVADVLSGLVAAGWVVLHDLHWPGRPKANLDHVAVGPGGVVVVDTKNWSATAVVGADGVLRAGGYRKAEASADVVRMVADVASGLEPQHRGAVRGALCFTGQDLEPVATADGAVVLGDGQLVDWLSGLPARLQPQEVTAIARYLGEQLGGAVSPGLLTTAALAGQRRPLPPPVHTAKPNGRPSRSTRRPKIQAGKALLKVAIVVTALSTAPVWLEPVGMAFGHLLSGVVIDVLPEAPLVPTPTSAAP</sequence>
<dbReference type="OrthoDB" id="4246706at2"/>
<evidence type="ECO:0000313" key="3">
    <source>
        <dbReference type="EMBL" id="TXR55489.1"/>
    </source>
</evidence>
<gene>
    <name evidence="3" type="ORF">FMM08_14345</name>
</gene>
<name>A0A5C8ZDW9_9ACTN</name>
<protein>
    <submittedName>
        <fullName evidence="3">NERD domain-containing protein</fullName>
    </submittedName>
</protein>
<evidence type="ECO:0000259" key="2">
    <source>
        <dbReference type="PROSITE" id="PS50965"/>
    </source>
</evidence>
<dbReference type="InterPro" id="IPR011528">
    <property type="entry name" value="NERD"/>
</dbReference>
<evidence type="ECO:0000256" key="1">
    <source>
        <dbReference type="SAM" id="MobiDB-lite"/>
    </source>
</evidence>
<dbReference type="RefSeq" id="WP_147927065.1">
    <property type="nucleotide sequence ID" value="NZ_VKAC01000008.1"/>
</dbReference>
<dbReference type="AlphaFoldDB" id="A0A5C8ZDW9"/>
<evidence type="ECO:0000313" key="4">
    <source>
        <dbReference type="Proteomes" id="UP000321234"/>
    </source>
</evidence>
<dbReference type="Pfam" id="PF08378">
    <property type="entry name" value="NERD"/>
    <property type="match status" value="1"/>
</dbReference>
<reference evidence="3 4" key="1">
    <citation type="submission" date="2019-07" db="EMBL/GenBank/DDBJ databases">
        <title>Quadrisphaera sp. strain DD2A genome sequencing and assembly.</title>
        <authorList>
            <person name="Kim I."/>
        </authorList>
    </citation>
    <scope>NUCLEOTIDE SEQUENCE [LARGE SCALE GENOMIC DNA]</scope>
    <source>
        <strain evidence="3 4">DD2A</strain>
    </source>
</reference>
<organism evidence="3 4">
    <name type="scientific">Quadrisphaera setariae</name>
    <dbReference type="NCBI Taxonomy" id="2593304"/>
    <lineage>
        <taxon>Bacteria</taxon>
        <taxon>Bacillati</taxon>
        <taxon>Actinomycetota</taxon>
        <taxon>Actinomycetes</taxon>
        <taxon>Kineosporiales</taxon>
        <taxon>Kineosporiaceae</taxon>
        <taxon>Quadrisphaera</taxon>
    </lineage>
</organism>
<dbReference type="EMBL" id="VKAC01000008">
    <property type="protein sequence ID" value="TXR55489.1"/>
    <property type="molecule type" value="Genomic_DNA"/>
</dbReference>
<comment type="caution">
    <text evidence="3">The sequence shown here is derived from an EMBL/GenBank/DDBJ whole genome shotgun (WGS) entry which is preliminary data.</text>
</comment>
<proteinExistence type="predicted"/>
<feature type="region of interest" description="Disordered" evidence="1">
    <location>
        <begin position="227"/>
        <end position="252"/>
    </location>
</feature>